<dbReference type="FunFam" id="4.10.400.10:FF:000119">
    <property type="entry name" value="Suppressor of tumorigenicity 14 protein homolog"/>
    <property type="match status" value="1"/>
</dbReference>
<comment type="caution">
    <text evidence="3">The sequence shown here is derived from an EMBL/GenBank/DDBJ whole genome shotgun (WGS) entry which is preliminary data.</text>
</comment>
<proteinExistence type="predicted"/>
<keyword evidence="3" id="KW-0675">Receptor</keyword>
<evidence type="ECO:0000256" key="2">
    <source>
        <dbReference type="PROSITE-ProRule" id="PRU00124"/>
    </source>
</evidence>
<evidence type="ECO:0000313" key="4">
    <source>
        <dbReference type="Proteomes" id="UP000031668"/>
    </source>
</evidence>
<dbReference type="SUPFAM" id="SSF57424">
    <property type="entry name" value="LDL receptor-like module"/>
    <property type="match status" value="1"/>
</dbReference>
<dbReference type="Proteomes" id="UP000031668">
    <property type="component" value="Unassembled WGS sequence"/>
</dbReference>
<reference evidence="3 4" key="1">
    <citation type="journal article" date="2014" name="Genome Biol. Evol.">
        <title>The genome of the myxosporean Thelohanellus kitauei shows adaptations to nutrient acquisition within its fish host.</title>
        <authorList>
            <person name="Yang Y."/>
            <person name="Xiong J."/>
            <person name="Zhou Z."/>
            <person name="Huo F."/>
            <person name="Miao W."/>
            <person name="Ran C."/>
            <person name="Liu Y."/>
            <person name="Zhang J."/>
            <person name="Feng J."/>
            <person name="Wang M."/>
            <person name="Wang M."/>
            <person name="Wang L."/>
            <person name="Yao B."/>
        </authorList>
    </citation>
    <scope>NUCLEOTIDE SEQUENCE [LARGE SCALE GENOMIC DNA]</scope>
    <source>
        <strain evidence="3">Wuqing</strain>
    </source>
</reference>
<dbReference type="InterPro" id="IPR023415">
    <property type="entry name" value="LDLR_class-A_CS"/>
</dbReference>
<keyword evidence="3" id="KW-0449">Lipoprotein</keyword>
<dbReference type="CDD" id="cd00112">
    <property type="entry name" value="LDLa"/>
    <property type="match status" value="1"/>
</dbReference>
<keyword evidence="1 2" id="KW-1015">Disulfide bond</keyword>
<name>A0A0C2IE30_THEKT</name>
<evidence type="ECO:0000256" key="1">
    <source>
        <dbReference type="ARBA" id="ARBA00023157"/>
    </source>
</evidence>
<dbReference type="PROSITE" id="PS50068">
    <property type="entry name" value="LDLRA_2"/>
    <property type="match status" value="1"/>
</dbReference>
<feature type="disulfide bond" evidence="2">
    <location>
        <begin position="96"/>
        <end position="114"/>
    </location>
</feature>
<dbReference type="OrthoDB" id="10020456at2759"/>
<organism evidence="3 4">
    <name type="scientific">Thelohanellus kitauei</name>
    <name type="common">Myxosporean</name>
    <dbReference type="NCBI Taxonomy" id="669202"/>
    <lineage>
        <taxon>Eukaryota</taxon>
        <taxon>Metazoa</taxon>
        <taxon>Cnidaria</taxon>
        <taxon>Myxozoa</taxon>
        <taxon>Myxosporea</taxon>
        <taxon>Bivalvulida</taxon>
        <taxon>Platysporina</taxon>
        <taxon>Myxobolidae</taxon>
        <taxon>Thelohanellus</taxon>
    </lineage>
</organism>
<dbReference type="AlphaFoldDB" id="A0A0C2IE30"/>
<protein>
    <submittedName>
        <fullName evidence="3">Low-density lipoprotein receptor-related protein 3</fullName>
    </submittedName>
</protein>
<dbReference type="Pfam" id="PF00057">
    <property type="entry name" value="Ldl_recept_a"/>
    <property type="match status" value="1"/>
</dbReference>
<accession>A0A0C2IE30</accession>
<dbReference type="EMBL" id="JWZT01004658">
    <property type="protein sequence ID" value="KII63553.1"/>
    <property type="molecule type" value="Genomic_DNA"/>
</dbReference>
<dbReference type="InterPro" id="IPR036055">
    <property type="entry name" value="LDL_receptor-like_sf"/>
</dbReference>
<dbReference type="Gene3D" id="4.10.400.10">
    <property type="entry name" value="Low-density Lipoprotein Receptor"/>
    <property type="match status" value="1"/>
</dbReference>
<dbReference type="SMART" id="SM00192">
    <property type="entry name" value="LDLa"/>
    <property type="match status" value="1"/>
</dbReference>
<feature type="disulfide bond" evidence="2">
    <location>
        <begin position="108"/>
        <end position="123"/>
    </location>
</feature>
<dbReference type="PROSITE" id="PS01209">
    <property type="entry name" value="LDLRA_1"/>
    <property type="match status" value="1"/>
</dbReference>
<dbReference type="InterPro" id="IPR002172">
    <property type="entry name" value="LDrepeatLR_classA_rpt"/>
</dbReference>
<comment type="caution">
    <text evidence="2">Lacks conserved residue(s) required for the propagation of feature annotation.</text>
</comment>
<keyword evidence="4" id="KW-1185">Reference proteome</keyword>
<gene>
    <name evidence="3" type="ORF">RF11_16360</name>
</gene>
<evidence type="ECO:0000313" key="3">
    <source>
        <dbReference type="EMBL" id="KII63553.1"/>
    </source>
</evidence>
<sequence>MVQNSMLVHTDFPKLARLNRVSYKNFNSITALSIRTNYFSKITDSTVNVKCKFICDPLLMSDDFCYSEDDTSTSKEYMCNENDAQCLRKFCVGFTCKNGKCLRNHVRCDTIDDCGDGSDEENCPSPDLPYEYPDSGIPGVFRDVSGMYQFYDTLLV</sequence>